<reference evidence="1" key="1">
    <citation type="submission" date="2018-02" db="EMBL/GenBank/DDBJ databases">
        <title>Rhizophora mucronata_Transcriptome.</title>
        <authorList>
            <person name="Meera S.P."/>
            <person name="Sreeshan A."/>
            <person name="Augustine A."/>
        </authorList>
    </citation>
    <scope>NUCLEOTIDE SEQUENCE</scope>
    <source>
        <tissue evidence="1">Leaf</tissue>
    </source>
</reference>
<organism evidence="1">
    <name type="scientific">Rhizophora mucronata</name>
    <name type="common">Asiatic mangrove</name>
    <dbReference type="NCBI Taxonomy" id="61149"/>
    <lineage>
        <taxon>Eukaryota</taxon>
        <taxon>Viridiplantae</taxon>
        <taxon>Streptophyta</taxon>
        <taxon>Embryophyta</taxon>
        <taxon>Tracheophyta</taxon>
        <taxon>Spermatophyta</taxon>
        <taxon>Magnoliopsida</taxon>
        <taxon>eudicotyledons</taxon>
        <taxon>Gunneridae</taxon>
        <taxon>Pentapetalae</taxon>
        <taxon>rosids</taxon>
        <taxon>fabids</taxon>
        <taxon>Malpighiales</taxon>
        <taxon>Rhizophoraceae</taxon>
        <taxon>Rhizophora</taxon>
    </lineage>
</organism>
<name>A0A2P2IY08_RHIMU</name>
<proteinExistence type="predicted"/>
<sequence>MYTDFFTTDRPKPLGRHGVSQHSTGAWPTLHCLFPVAQLLHTVKKKNKGCFSA</sequence>
<accession>A0A2P2IY08</accession>
<dbReference type="EMBL" id="GGEC01005602">
    <property type="protein sequence ID" value="MBW86085.1"/>
    <property type="molecule type" value="Transcribed_RNA"/>
</dbReference>
<protein>
    <submittedName>
        <fullName evidence="1">Uncharacterized protein</fullName>
    </submittedName>
</protein>
<evidence type="ECO:0000313" key="1">
    <source>
        <dbReference type="EMBL" id="MBW86085.1"/>
    </source>
</evidence>
<dbReference type="AlphaFoldDB" id="A0A2P2IY08"/>